<evidence type="ECO:0000256" key="2">
    <source>
        <dbReference type="PIRSR" id="PIRSR001359-3"/>
    </source>
</evidence>
<dbReference type="EMBL" id="CP029487">
    <property type="protein sequence ID" value="QCT72534.1"/>
    <property type="molecule type" value="Genomic_DNA"/>
</dbReference>
<dbReference type="Pfam" id="PF01116">
    <property type="entry name" value="F_bP_aldolase"/>
    <property type="match status" value="1"/>
</dbReference>
<dbReference type="GO" id="GO:0005975">
    <property type="term" value="P:carbohydrate metabolic process"/>
    <property type="evidence" value="ECO:0007669"/>
    <property type="project" value="InterPro"/>
</dbReference>
<feature type="binding site" evidence="2">
    <location>
        <position position="219"/>
    </location>
    <ligand>
        <name>Zn(2+)</name>
        <dbReference type="ChEBI" id="CHEBI:29105"/>
        <label>1</label>
        <note>catalytic</note>
    </ligand>
</feature>
<feature type="active site" description="Proton donor" evidence="1">
    <location>
        <position position="82"/>
    </location>
</feature>
<dbReference type="InterPro" id="IPR013785">
    <property type="entry name" value="Aldolase_TIM"/>
</dbReference>
<dbReference type="PANTHER" id="PTHR30304:SF0">
    <property type="entry name" value="D-TAGATOSE-1,6-BISPHOSPHATE ALDOLASE SUBUNIT GATY-RELATED"/>
    <property type="match status" value="1"/>
</dbReference>
<gene>
    <name evidence="4" type="ORF">CPZ25_014750</name>
</gene>
<evidence type="ECO:0000313" key="5">
    <source>
        <dbReference type="Proteomes" id="UP000218387"/>
    </source>
</evidence>
<reference evidence="4 5" key="1">
    <citation type="submission" date="2018-05" db="EMBL/GenBank/DDBJ databases">
        <title>Genome comparison of Eubacterium sp.</title>
        <authorList>
            <person name="Feng Y."/>
            <person name="Sanchez-Andrea I."/>
            <person name="Stams A.J.M."/>
            <person name="De Vos W.M."/>
        </authorList>
    </citation>
    <scope>NUCLEOTIDE SEQUENCE [LARGE SCALE GENOMIC DNA]</scope>
    <source>
        <strain evidence="4 5">YI</strain>
    </source>
</reference>
<dbReference type="GO" id="GO:0008270">
    <property type="term" value="F:zinc ion binding"/>
    <property type="evidence" value="ECO:0007669"/>
    <property type="project" value="InterPro"/>
</dbReference>
<dbReference type="CDD" id="cd00947">
    <property type="entry name" value="TBP_aldolase_IIB"/>
    <property type="match status" value="1"/>
</dbReference>
<keyword evidence="5" id="KW-1185">Reference proteome</keyword>
<evidence type="ECO:0000256" key="1">
    <source>
        <dbReference type="PIRSR" id="PIRSR001359-1"/>
    </source>
</evidence>
<dbReference type="KEGG" id="emt:CPZ25_014750"/>
<dbReference type="AlphaFoldDB" id="A0A4P9CAE8"/>
<feature type="compositionally biased region" description="Basic and acidic residues" evidence="3">
    <location>
        <begin position="146"/>
        <end position="157"/>
    </location>
</feature>
<evidence type="ECO:0000256" key="3">
    <source>
        <dbReference type="SAM" id="MobiDB-lite"/>
    </source>
</evidence>
<accession>A0A4P9CAE8</accession>
<dbReference type="NCBIfam" id="TIGR00167">
    <property type="entry name" value="cbbA"/>
    <property type="match status" value="1"/>
</dbReference>
<dbReference type="InterPro" id="IPR000771">
    <property type="entry name" value="FBA_II"/>
</dbReference>
<protein>
    <submittedName>
        <fullName evidence="4">Class II fructose-bisphosphate aldolase</fullName>
    </submittedName>
</protein>
<dbReference type="Gene3D" id="3.20.20.70">
    <property type="entry name" value="Aldolase class I"/>
    <property type="match status" value="1"/>
</dbReference>
<sequence>MALVTLSEILKPARDGHYCVAAFDTSNNDMTLAILETAEALRSPVILMALCVDIEGDKMEYWLDGARKMASRASVPVCLHLDHATDTAFIKKAVDSGFTSVMYDGSVLPFAENVKNTREVTEYAHTHGVSVEAELGHVGDGIVGRSETDVKKNRDGTYDNPDDSLTNPDEMSAFIEETNVDALAVAVGTAHGVYVHEPRLHFDRLEQLNKLSSVPLVMHGGSGTPDEQVREAVRLGICKLNVFSEIIDAYYREMKKQLNEMENMAIWPSTANLRPLNALKEAVSKKIVLLGSDNRA</sequence>
<proteinExistence type="predicted"/>
<keyword evidence="2" id="KW-0862">Zinc</keyword>
<feature type="binding site" evidence="2">
    <location>
        <position position="191"/>
    </location>
    <ligand>
        <name>Zn(2+)</name>
        <dbReference type="ChEBI" id="CHEBI:29105"/>
        <label>1</label>
        <note>catalytic</note>
    </ligand>
</feature>
<dbReference type="PIRSF" id="PIRSF001359">
    <property type="entry name" value="F_bP_aldolase_II"/>
    <property type="match status" value="1"/>
</dbReference>
<feature type="binding site" evidence="2">
    <location>
        <position position="83"/>
    </location>
    <ligand>
        <name>Zn(2+)</name>
        <dbReference type="ChEBI" id="CHEBI:29105"/>
        <label>1</label>
        <note>catalytic</note>
    </ligand>
</feature>
<dbReference type="RefSeq" id="WP_058696045.1">
    <property type="nucleotide sequence ID" value="NZ_CABJDW020000011.1"/>
</dbReference>
<name>A0A4P9CAE8_EUBML</name>
<dbReference type="InterPro" id="IPR050246">
    <property type="entry name" value="Class_II_FBP_aldolase"/>
</dbReference>
<keyword evidence="2" id="KW-0479">Metal-binding</keyword>
<dbReference type="GO" id="GO:0016832">
    <property type="term" value="F:aldehyde-lyase activity"/>
    <property type="evidence" value="ECO:0007669"/>
    <property type="project" value="InterPro"/>
</dbReference>
<dbReference type="SUPFAM" id="SSF51569">
    <property type="entry name" value="Aldolase"/>
    <property type="match status" value="1"/>
</dbReference>
<comment type="cofactor">
    <cofactor evidence="2">
        <name>Zn(2+)</name>
        <dbReference type="ChEBI" id="CHEBI:29105"/>
    </cofactor>
    <text evidence="2">Binds 2 Zn(2+) ions per subunit. One is catalytic and the other provides a structural contribution.</text>
</comment>
<dbReference type="Proteomes" id="UP000218387">
    <property type="component" value="Chromosome"/>
</dbReference>
<feature type="binding site" evidence="2">
    <location>
        <position position="104"/>
    </location>
    <ligand>
        <name>Zn(2+)</name>
        <dbReference type="ChEBI" id="CHEBI:29105"/>
        <label>2</label>
    </ligand>
</feature>
<feature type="binding site" evidence="2">
    <location>
        <position position="134"/>
    </location>
    <ligand>
        <name>Zn(2+)</name>
        <dbReference type="ChEBI" id="CHEBI:29105"/>
        <label>2</label>
    </ligand>
</feature>
<evidence type="ECO:0000313" key="4">
    <source>
        <dbReference type="EMBL" id="QCT72534.1"/>
    </source>
</evidence>
<feature type="region of interest" description="Disordered" evidence="3">
    <location>
        <begin position="142"/>
        <end position="167"/>
    </location>
</feature>
<organism evidence="4 5">
    <name type="scientific">Eubacterium maltosivorans</name>
    <dbReference type="NCBI Taxonomy" id="2041044"/>
    <lineage>
        <taxon>Bacteria</taxon>
        <taxon>Bacillati</taxon>
        <taxon>Bacillota</taxon>
        <taxon>Clostridia</taxon>
        <taxon>Eubacteriales</taxon>
        <taxon>Eubacteriaceae</taxon>
        <taxon>Eubacterium</taxon>
    </lineage>
</organism>
<dbReference type="PANTHER" id="PTHR30304">
    <property type="entry name" value="D-TAGATOSE-1,6-BISPHOSPHATE ALDOLASE"/>
    <property type="match status" value="1"/>
</dbReference>